<dbReference type="AlphaFoldDB" id="A0A0F8ZGZ9"/>
<evidence type="ECO:0000313" key="1">
    <source>
        <dbReference type="EMBL" id="KKK85285.1"/>
    </source>
</evidence>
<accession>A0A0F8ZGZ9</accession>
<sequence>MVDDSDPGKGVGIVVGGAAAFYGPLTSS</sequence>
<gene>
    <name evidence="1" type="ORF">LCGC14_2774810</name>
</gene>
<feature type="non-terminal residue" evidence="1">
    <location>
        <position position="28"/>
    </location>
</feature>
<comment type="caution">
    <text evidence="1">The sequence shown here is derived from an EMBL/GenBank/DDBJ whole genome shotgun (WGS) entry which is preliminary data.</text>
</comment>
<organism evidence="1">
    <name type="scientific">marine sediment metagenome</name>
    <dbReference type="NCBI Taxonomy" id="412755"/>
    <lineage>
        <taxon>unclassified sequences</taxon>
        <taxon>metagenomes</taxon>
        <taxon>ecological metagenomes</taxon>
    </lineage>
</organism>
<name>A0A0F8ZGZ9_9ZZZZ</name>
<reference evidence="1" key="1">
    <citation type="journal article" date="2015" name="Nature">
        <title>Complex archaea that bridge the gap between prokaryotes and eukaryotes.</title>
        <authorList>
            <person name="Spang A."/>
            <person name="Saw J.H."/>
            <person name="Jorgensen S.L."/>
            <person name="Zaremba-Niedzwiedzka K."/>
            <person name="Martijn J."/>
            <person name="Lind A.E."/>
            <person name="van Eijk R."/>
            <person name="Schleper C."/>
            <person name="Guy L."/>
            <person name="Ettema T.J."/>
        </authorList>
    </citation>
    <scope>NUCLEOTIDE SEQUENCE</scope>
</reference>
<proteinExistence type="predicted"/>
<dbReference type="EMBL" id="LAZR01051378">
    <property type="protein sequence ID" value="KKK85285.1"/>
    <property type="molecule type" value="Genomic_DNA"/>
</dbReference>
<protein>
    <submittedName>
        <fullName evidence="1">Uncharacterized protein</fullName>
    </submittedName>
</protein>